<evidence type="ECO:0000256" key="2">
    <source>
        <dbReference type="ARBA" id="ARBA00022840"/>
    </source>
</evidence>
<dbReference type="SMART" id="SM00220">
    <property type="entry name" value="S_TKc"/>
    <property type="match status" value="1"/>
</dbReference>
<dbReference type="InterPro" id="IPR000719">
    <property type="entry name" value="Prot_kinase_dom"/>
</dbReference>
<proteinExistence type="predicted"/>
<evidence type="ECO:0000313" key="6">
    <source>
        <dbReference type="Proteomes" id="UP000283530"/>
    </source>
</evidence>
<evidence type="ECO:0000256" key="3">
    <source>
        <dbReference type="SAM" id="Phobius"/>
    </source>
</evidence>
<dbReference type="PROSITE" id="PS50011">
    <property type="entry name" value="PROTEIN_KINASE_DOM"/>
    <property type="match status" value="1"/>
</dbReference>
<keyword evidence="3" id="KW-1133">Transmembrane helix</keyword>
<dbReference type="Gene3D" id="1.10.510.10">
    <property type="entry name" value="Transferase(Phosphotransferase) domain 1"/>
    <property type="match status" value="1"/>
</dbReference>
<comment type="caution">
    <text evidence="5">The sequence shown here is derived from an EMBL/GenBank/DDBJ whole genome shotgun (WGS) entry which is preliminary data.</text>
</comment>
<keyword evidence="6" id="KW-1185">Reference proteome</keyword>
<gene>
    <name evidence="5" type="ORF">CKAN_00291000</name>
</gene>
<sequence length="476" mass="53407">MGQDASCFRNHWFNMTCHESDTLTPPKALLLDTFEVLDISLQGQLRIKFPITWVCYYQYGIESKSDEGHRLAFEETPYTFSNTHNKFTAIGCDTHAYAKGLTNTGVFESGCISYCSDTNNVINGSCTGIGCCQSSIQAGLQPLKLIIRTIHNHSNVWSFNPCSYAALADQDFNFNFSVSDLLKTNFLDRNEKVPAVVDWMAEWNETCQEATRNKADYACLSENSECYDITINGPGYSCKCSPGYQGNPFVPGGCQGIGSILLFLLFVITWTSYLMWRKMKSIKHKEKFFQQNGGLLLRKKICSRKGNTFKIFTIEELKKATNNYNASTVVGEGGYGIKSKLVDASQIEQFINELDILSQTNHKNVVKLLGCCLEDQVPILVYEFVSNGTLYHHIHMPKHFSSISLENWIRIAAETAEALAYLHSATSTTIVHRDVKSSNILLDYNFTAKVSDFGVSRLVSIDQTQITTLMQELGDT</sequence>
<keyword evidence="3" id="KW-0472">Membrane</keyword>
<dbReference type="InterPro" id="IPR011009">
    <property type="entry name" value="Kinase-like_dom_sf"/>
</dbReference>
<keyword evidence="3" id="KW-0812">Transmembrane</keyword>
<dbReference type="PANTHER" id="PTHR27005:SF283">
    <property type="entry name" value="OS02G0633066 PROTEIN"/>
    <property type="match status" value="1"/>
</dbReference>
<dbReference type="GO" id="GO:0007166">
    <property type="term" value="P:cell surface receptor signaling pathway"/>
    <property type="evidence" value="ECO:0007669"/>
    <property type="project" value="InterPro"/>
</dbReference>
<evidence type="ECO:0000256" key="1">
    <source>
        <dbReference type="ARBA" id="ARBA00022741"/>
    </source>
</evidence>
<dbReference type="AlphaFoldDB" id="A0A3S3PW27"/>
<keyword evidence="2" id="KW-0067">ATP-binding</keyword>
<protein>
    <submittedName>
        <fullName evidence="5">Putative wall-associated receptor kinase-like protein 16</fullName>
    </submittedName>
</protein>
<dbReference type="GO" id="GO:0004674">
    <property type="term" value="F:protein serine/threonine kinase activity"/>
    <property type="evidence" value="ECO:0007669"/>
    <property type="project" value="TreeGrafter"/>
</dbReference>
<evidence type="ECO:0000313" key="5">
    <source>
        <dbReference type="EMBL" id="RWR74575.1"/>
    </source>
</evidence>
<dbReference type="Pfam" id="PF07714">
    <property type="entry name" value="PK_Tyr_Ser-Thr"/>
    <property type="match status" value="1"/>
</dbReference>
<keyword evidence="1" id="KW-0547">Nucleotide-binding</keyword>
<organism evidence="5 6">
    <name type="scientific">Cinnamomum micranthum f. kanehirae</name>
    <dbReference type="NCBI Taxonomy" id="337451"/>
    <lineage>
        <taxon>Eukaryota</taxon>
        <taxon>Viridiplantae</taxon>
        <taxon>Streptophyta</taxon>
        <taxon>Embryophyta</taxon>
        <taxon>Tracheophyta</taxon>
        <taxon>Spermatophyta</taxon>
        <taxon>Magnoliopsida</taxon>
        <taxon>Magnoliidae</taxon>
        <taxon>Laurales</taxon>
        <taxon>Lauraceae</taxon>
        <taxon>Cinnamomum</taxon>
    </lineage>
</organism>
<keyword evidence="5" id="KW-0418">Kinase</keyword>
<dbReference type="GO" id="GO:0005524">
    <property type="term" value="F:ATP binding"/>
    <property type="evidence" value="ECO:0007669"/>
    <property type="project" value="UniProtKB-KW"/>
</dbReference>
<dbReference type="InterPro" id="IPR008271">
    <property type="entry name" value="Ser/Thr_kinase_AS"/>
</dbReference>
<feature type="domain" description="Protein kinase" evidence="4">
    <location>
        <begin position="282"/>
        <end position="476"/>
    </location>
</feature>
<dbReference type="OrthoDB" id="4062651at2759"/>
<evidence type="ECO:0000259" key="4">
    <source>
        <dbReference type="PROSITE" id="PS50011"/>
    </source>
</evidence>
<dbReference type="PANTHER" id="PTHR27005">
    <property type="entry name" value="WALL-ASSOCIATED RECEPTOR KINASE-LIKE 21"/>
    <property type="match status" value="1"/>
</dbReference>
<name>A0A3S3PW27_9MAGN</name>
<dbReference type="FunFam" id="3.30.200.20:FF:001380">
    <property type="entry name" value="Protein kinase superfamily protein"/>
    <property type="match status" value="1"/>
</dbReference>
<dbReference type="InterPro" id="IPR001245">
    <property type="entry name" value="Ser-Thr/Tyr_kinase_cat_dom"/>
</dbReference>
<dbReference type="SUPFAM" id="SSF56112">
    <property type="entry name" value="Protein kinase-like (PK-like)"/>
    <property type="match status" value="1"/>
</dbReference>
<accession>A0A3S3PW27</accession>
<keyword evidence="5" id="KW-0675">Receptor</keyword>
<dbReference type="InterPro" id="IPR045274">
    <property type="entry name" value="WAK-like"/>
</dbReference>
<feature type="transmembrane region" description="Helical" evidence="3">
    <location>
        <begin position="257"/>
        <end position="276"/>
    </location>
</feature>
<dbReference type="PROSITE" id="PS00108">
    <property type="entry name" value="PROTEIN_KINASE_ST"/>
    <property type="match status" value="1"/>
</dbReference>
<dbReference type="GO" id="GO:0005886">
    <property type="term" value="C:plasma membrane"/>
    <property type="evidence" value="ECO:0007669"/>
    <property type="project" value="TreeGrafter"/>
</dbReference>
<reference evidence="5 6" key="1">
    <citation type="journal article" date="2019" name="Nat. Plants">
        <title>Stout camphor tree genome fills gaps in understanding of flowering plant genome evolution.</title>
        <authorList>
            <person name="Chaw S.M."/>
            <person name="Liu Y.C."/>
            <person name="Wu Y.W."/>
            <person name="Wang H.Y."/>
            <person name="Lin C.I."/>
            <person name="Wu C.S."/>
            <person name="Ke H.M."/>
            <person name="Chang L.Y."/>
            <person name="Hsu C.Y."/>
            <person name="Yang H.T."/>
            <person name="Sudianto E."/>
            <person name="Hsu M.H."/>
            <person name="Wu K.P."/>
            <person name="Wang L.N."/>
            <person name="Leebens-Mack J.H."/>
            <person name="Tsai I.J."/>
        </authorList>
    </citation>
    <scope>NUCLEOTIDE SEQUENCE [LARGE SCALE GENOMIC DNA]</scope>
    <source>
        <strain evidence="6">cv. Chaw 1501</strain>
        <tissue evidence="5">Young leaves</tissue>
    </source>
</reference>
<dbReference type="EMBL" id="QPKB01000001">
    <property type="protein sequence ID" value="RWR74575.1"/>
    <property type="molecule type" value="Genomic_DNA"/>
</dbReference>
<keyword evidence="5" id="KW-0808">Transferase</keyword>
<dbReference type="Proteomes" id="UP000283530">
    <property type="component" value="Unassembled WGS sequence"/>
</dbReference>